<dbReference type="Proteomes" id="UP001153678">
    <property type="component" value="Unassembled WGS sequence"/>
</dbReference>
<evidence type="ECO:0000313" key="1">
    <source>
        <dbReference type="EMBL" id="CAI2182645.1"/>
    </source>
</evidence>
<name>A0A9W4WS44_9GLOM</name>
<dbReference type="EMBL" id="CAMKVN010002796">
    <property type="protein sequence ID" value="CAI2182645.1"/>
    <property type="molecule type" value="Genomic_DNA"/>
</dbReference>
<sequence>MLGNKYNPDVGFWFNKPTYAQLHKPYANGCPPPDICIEQNFSWIEFIGIALPDSQGPFHQNPNPGVISVLATPQNSPNVRPTCALYFVYWDGTNLVYYRIDWNEHLVLGCGWTMELNDVLDLILTP</sequence>
<reference evidence="1" key="1">
    <citation type="submission" date="2022-08" db="EMBL/GenBank/DDBJ databases">
        <authorList>
            <person name="Kallberg Y."/>
            <person name="Tangrot J."/>
            <person name="Rosling A."/>
        </authorList>
    </citation>
    <scope>NUCLEOTIDE SEQUENCE</scope>
    <source>
        <strain evidence="1">Wild A</strain>
    </source>
</reference>
<gene>
    <name evidence="1" type="ORF">FWILDA_LOCUS10683</name>
</gene>
<dbReference type="AlphaFoldDB" id="A0A9W4WS44"/>
<accession>A0A9W4WS44</accession>
<comment type="caution">
    <text evidence="1">The sequence shown here is derived from an EMBL/GenBank/DDBJ whole genome shotgun (WGS) entry which is preliminary data.</text>
</comment>
<evidence type="ECO:0000313" key="2">
    <source>
        <dbReference type="Proteomes" id="UP001153678"/>
    </source>
</evidence>
<protein>
    <submittedName>
        <fullName evidence="1">16273_t:CDS:1</fullName>
    </submittedName>
</protein>
<proteinExistence type="predicted"/>
<dbReference type="OrthoDB" id="2308976at2759"/>
<organism evidence="1 2">
    <name type="scientific">Funneliformis geosporum</name>
    <dbReference type="NCBI Taxonomy" id="1117311"/>
    <lineage>
        <taxon>Eukaryota</taxon>
        <taxon>Fungi</taxon>
        <taxon>Fungi incertae sedis</taxon>
        <taxon>Mucoromycota</taxon>
        <taxon>Glomeromycotina</taxon>
        <taxon>Glomeromycetes</taxon>
        <taxon>Glomerales</taxon>
        <taxon>Glomeraceae</taxon>
        <taxon>Funneliformis</taxon>
    </lineage>
</organism>
<keyword evidence="2" id="KW-1185">Reference proteome</keyword>